<organism evidence="1 2">
    <name type="scientific">Portunus trituberculatus</name>
    <name type="common">Swimming crab</name>
    <name type="synonym">Neptunus trituberculatus</name>
    <dbReference type="NCBI Taxonomy" id="210409"/>
    <lineage>
        <taxon>Eukaryota</taxon>
        <taxon>Metazoa</taxon>
        <taxon>Ecdysozoa</taxon>
        <taxon>Arthropoda</taxon>
        <taxon>Crustacea</taxon>
        <taxon>Multicrustacea</taxon>
        <taxon>Malacostraca</taxon>
        <taxon>Eumalacostraca</taxon>
        <taxon>Eucarida</taxon>
        <taxon>Decapoda</taxon>
        <taxon>Pleocyemata</taxon>
        <taxon>Brachyura</taxon>
        <taxon>Eubrachyura</taxon>
        <taxon>Portunoidea</taxon>
        <taxon>Portunidae</taxon>
        <taxon>Portuninae</taxon>
        <taxon>Portunus</taxon>
    </lineage>
</organism>
<accession>A0A5B7JCB4</accession>
<keyword evidence="2" id="KW-1185">Reference proteome</keyword>
<reference evidence="1 2" key="1">
    <citation type="submission" date="2019-05" db="EMBL/GenBank/DDBJ databases">
        <title>Another draft genome of Portunus trituberculatus and its Hox gene families provides insights of decapod evolution.</title>
        <authorList>
            <person name="Jeong J.-H."/>
            <person name="Song I."/>
            <person name="Kim S."/>
            <person name="Choi T."/>
            <person name="Kim D."/>
            <person name="Ryu S."/>
            <person name="Kim W."/>
        </authorList>
    </citation>
    <scope>NUCLEOTIDE SEQUENCE [LARGE SCALE GENOMIC DNA]</scope>
    <source>
        <tissue evidence="1">Muscle</tissue>
    </source>
</reference>
<dbReference type="AlphaFoldDB" id="A0A5B7JCB4"/>
<comment type="caution">
    <text evidence="1">The sequence shown here is derived from an EMBL/GenBank/DDBJ whole genome shotgun (WGS) entry which is preliminary data.</text>
</comment>
<proteinExistence type="predicted"/>
<sequence>MFDRLIIVTVASVILTRILKRSALSPRLFSKDTVACVGELGSTFIKRKGFAVPQTPAPC</sequence>
<dbReference type="EMBL" id="VSRR010098297">
    <property type="protein sequence ID" value="MPC94380.1"/>
    <property type="molecule type" value="Genomic_DNA"/>
</dbReference>
<evidence type="ECO:0000313" key="2">
    <source>
        <dbReference type="Proteomes" id="UP000324222"/>
    </source>
</evidence>
<gene>
    <name evidence="1" type="ORF">E2C01_089547</name>
</gene>
<dbReference type="Proteomes" id="UP000324222">
    <property type="component" value="Unassembled WGS sequence"/>
</dbReference>
<name>A0A5B7JCB4_PORTR</name>
<protein>
    <submittedName>
        <fullName evidence="1">Uncharacterized protein</fullName>
    </submittedName>
</protein>
<evidence type="ECO:0000313" key="1">
    <source>
        <dbReference type="EMBL" id="MPC94380.1"/>
    </source>
</evidence>